<dbReference type="EMBL" id="REGN01013224">
    <property type="protein sequence ID" value="RMZ94204.1"/>
    <property type="molecule type" value="Genomic_DNA"/>
</dbReference>
<evidence type="ECO:0000313" key="6">
    <source>
        <dbReference type="EMBL" id="RMZ94204.1"/>
    </source>
</evidence>
<dbReference type="AlphaFoldDB" id="A0A3M7P6A3"/>
<dbReference type="InterPro" id="IPR000742">
    <property type="entry name" value="EGF"/>
</dbReference>
<feature type="non-terminal residue" evidence="6">
    <location>
        <position position="1"/>
    </location>
</feature>
<dbReference type="Pfam" id="PF00094">
    <property type="entry name" value="VWD"/>
    <property type="match status" value="1"/>
</dbReference>
<dbReference type="InterPro" id="IPR043159">
    <property type="entry name" value="Lectin_gal-bd_sf"/>
</dbReference>
<dbReference type="STRING" id="10195.A0A3M7P6A3"/>
<feature type="region of interest" description="Disordered" evidence="2">
    <location>
        <begin position="106"/>
        <end position="142"/>
    </location>
</feature>
<dbReference type="InterPro" id="IPR000922">
    <property type="entry name" value="Lectin_gal-bd_dom"/>
</dbReference>
<dbReference type="InterPro" id="IPR001846">
    <property type="entry name" value="VWF_type-D"/>
</dbReference>
<comment type="caution">
    <text evidence="1">Lacks conserved residue(s) required for the propagation of feature annotation.</text>
</comment>
<keyword evidence="1" id="KW-0245">EGF-like domain</keyword>
<accession>A0A3M7P6A3</accession>
<organism evidence="6 7">
    <name type="scientific">Brachionus plicatilis</name>
    <name type="common">Marine rotifer</name>
    <name type="synonym">Brachionus muelleri</name>
    <dbReference type="NCBI Taxonomy" id="10195"/>
    <lineage>
        <taxon>Eukaryota</taxon>
        <taxon>Metazoa</taxon>
        <taxon>Spiralia</taxon>
        <taxon>Gnathifera</taxon>
        <taxon>Rotifera</taxon>
        <taxon>Eurotatoria</taxon>
        <taxon>Monogononta</taxon>
        <taxon>Pseudotrocha</taxon>
        <taxon>Ploima</taxon>
        <taxon>Brachionidae</taxon>
        <taxon>Brachionus</taxon>
    </lineage>
</organism>
<dbReference type="CDD" id="cd22823">
    <property type="entry name" value="Gal_Rha_Lectin"/>
    <property type="match status" value="2"/>
</dbReference>
<dbReference type="PANTHER" id="PTHR46780">
    <property type="entry name" value="PROTEIN EVA-1"/>
    <property type="match status" value="1"/>
</dbReference>
<sequence>EIITKCEGEKVKIKCDKKRFIFVRSVQLRLNDPRCEKQTDPLKCDQKFYSLKSSSISELCRNKTTCSFRINNKLFGDECNGDKRHVTLTFVCSRFPIGSNNNIIMPFEQNSNSNEDNSSEEKSSNEKSSEEDSSDDENKPNNKNIEKYACENEFLNIECPADRIIKIKSARFERRDFSVCASNPQSISGLVTNVLCRGLNVKKLARTQCNGKRRCRIDASVKFLGLVCPDVKKYLTVRYRCQPRPKSNNPCSDNPCGFGAICKNVNRSPVCSCPSNSVGDPNVRCCKSLKCGCWGDPHCTTFDKAKFDFMGKCKYDLVSTDCYNQSLVILIYLFYSH</sequence>
<evidence type="ECO:0000259" key="3">
    <source>
        <dbReference type="PROSITE" id="PS50026"/>
    </source>
</evidence>
<evidence type="ECO:0000313" key="7">
    <source>
        <dbReference type="Proteomes" id="UP000276133"/>
    </source>
</evidence>
<evidence type="ECO:0000256" key="1">
    <source>
        <dbReference type="PROSITE-ProRule" id="PRU00076"/>
    </source>
</evidence>
<comment type="caution">
    <text evidence="6">The sequence shown here is derived from an EMBL/GenBank/DDBJ whole genome shotgun (WGS) entry which is preliminary data.</text>
</comment>
<evidence type="ECO:0000256" key="2">
    <source>
        <dbReference type="SAM" id="MobiDB-lite"/>
    </source>
</evidence>
<evidence type="ECO:0000259" key="5">
    <source>
        <dbReference type="PROSITE" id="PS51233"/>
    </source>
</evidence>
<dbReference type="PROSITE" id="PS50228">
    <property type="entry name" value="SUEL_LECTIN"/>
    <property type="match status" value="2"/>
</dbReference>
<reference evidence="6 7" key="1">
    <citation type="journal article" date="2018" name="Sci. Rep.">
        <title>Genomic signatures of local adaptation to the degree of environmental predictability in rotifers.</title>
        <authorList>
            <person name="Franch-Gras L."/>
            <person name="Hahn C."/>
            <person name="Garcia-Roger E.M."/>
            <person name="Carmona M.J."/>
            <person name="Serra M."/>
            <person name="Gomez A."/>
        </authorList>
    </citation>
    <scope>NUCLEOTIDE SEQUENCE [LARGE SCALE GENOMIC DNA]</scope>
    <source>
        <strain evidence="6">HYR1</strain>
    </source>
</reference>
<dbReference type="GO" id="GO:0030246">
    <property type="term" value="F:carbohydrate binding"/>
    <property type="evidence" value="ECO:0007669"/>
    <property type="project" value="InterPro"/>
</dbReference>
<gene>
    <name evidence="6" type="ORF">BpHYR1_014884</name>
</gene>
<feature type="domain" description="SUEL-type lectin" evidence="4">
    <location>
        <begin position="149"/>
        <end position="242"/>
    </location>
</feature>
<dbReference type="Proteomes" id="UP000276133">
    <property type="component" value="Unassembled WGS sequence"/>
</dbReference>
<dbReference type="Gene3D" id="2.60.120.740">
    <property type="match status" value="2"/>
</dbReference>
<feature type="domain" description="SUEL-type lectin" evidence="4">
    <location>
        <begin position="5"/>
        <end position="93"/>
    </location>
</feature>
<evidence type="ECO:0000259" key="4">
    <source>
        <dbReference type="PROSITE" id="PS50228"/>
    </source>
</evidence>
<dbReference type="Pfam" id="PF02140">
    <property type="entry name" value="SUEL_Lectin"/>
    <property type="match status" value="1"/>
</dbReference>
<feature type="domain" description="VWFD" evidence="5">
    <location>
        <begin position="289"/>
        <end position="337"/>
    </location>
</feature>
<dbReference type="PROSITE" id="PS50026">
    <property type="entry name" value="EGF_3"/>
    <property type="match status" value="1"/>
</dbReference>
<proteinExistence type="predicted"/>
<keyword evidence="7" id="KW-1185">Reference proteome</keyword>
<dbReference type="PROSITE" id="PS51233">
    <property type="entry name" value="VWFD"/>
    <property type="match status" value="1"/>
</dbReference>
<protein>
    <submittedName>
        <fullName evidence="6">Latrophilin 1</fullName>
    </submittedName>
</protein>
<name>A0A3M7P6A3_BRAPC</name>
<dbReference type="OrthoDB" id="1100386at2759"/>
<feature type="domain" description="EGF-like" evidence="3">
    <location>
        <begin position="247"/>
        <end position="280"/>
    </location>
</feature>
<feature type="compositionally biased region" description="Basic and acidic residues" evidence="2">
    <location>
        <begin position="119"/>
        <end position="142"/>
    </location>
</feature>